<keyword evidence="3" id="KW-0255">Endonuclease</keyword>
<keyword evidence="3" id="KW-0378">Hydrolase</keyword>
<dbReference type="RefSeq" id="WP_092885202.1">
    <property type="nucleotide sequence ID" value="NZ_CP061498.1"/>
</dbReference>
<accession>A0A1H2SIR1</accession>
<dbReference type="Gene3D" id="3.40.1350.10">
    <property type="match status" value="1"/>
</dbReference>
<dbReference type="EMBL" id="FNOM01000001">
    <property type="protein sequence ID" value="SDW31480.1"/>
    <property type="molecule type" value="Genomic_DNA"/>
</dbReference>
<protein>
    <recommendedName>
        <fullName evidence="2">UPF0102 protein SAMN04488238_101617</fullName>
    </recommendedName>
</protein>
<dbReference type="STRING" id="564137.SAMN04488238_101617"/>
<reference evidence="3 4" key="1">
    <citation type="submission" date="2016-10" db="EMBL/GenBank/DDBJ databases">
        <authorList>
            <person name="de Groot N.N."/>
        </authorList>
    </citation>
    <scope>NUCLEOTIDE SEQUENCE [LARGE SCALE GENOMIC DNA]</scope>
    <source>
        <strain evidence="3 4">CGMCC 1.8894</strain>
    </source>
</reference>
<dbReference type="OrthoDB" id="9812968at2"/>
<evidence type="ECO:0000313" key="3">
    <source>
        <dbReference type="EMBL" id="SDW31480.1"/>
    </source>
</evidence>
<keyword evidence="3" id="KW-0540">Nuclease</keyword>
<dbReference type="InterPro" id="IPR011335">
    <property type="entry name" value="Restrct_endonuc-II-like"/>
</dbReference>
<name>A0A1H2SIR1_9RHOB</name>
<keyword evidence="4" id="KW-1185">Reference proteome</keyword>
<gene>
    <name evidence="3" type="ORF">SAMN04488238_101617</name>
</gene>
<dbReference type="InterPro" id="IPR011856">
    <property type="entry name" value="tRNA_endonuc-like_dom_sf"/>
</dbReference>
<dbReference type="GO" id="GO:0004519">
    <property type="term" value="F:endonuclease activity"/>
    <property type="evidence" value="ECO:0007669"/>
    <property type="project" value="UniProtKB-KW"/>
</dbReference>
<dbReference type="GO" id="GO:0003676">
    <property type="term" value="F:nucleic acid binding"/>
    <property type="evidence" value="ECO:0007669"/>
    <property type="project" value="InterPro"/>
</dbReference>
<dbReference type="AlphaFoldDB" id="A0A1H2SIR1"/>
<comment type="similarity">
    <text evidence="1 2">Belongs to the UPF0102 family.</text>
</comment>
<dbReference type="SUPFAM" id="SSF52980">
    <property type="entry name" value="Restriction endonuclease-like"/>
    <property type="match status" value="1"/>
</dbReference>
<dbReference type="InterPro" id="IPR003509">
    <property type="entry name" value="UPF0102_YraN-like"/>
</dbReference>
<evidence type="ECO:0000256" key="2">
    <source>
        <dbReference type="HAMAP-Rule" id="MF_00048"/>
    </source>
</evidence>
<proteinExistence type="inferred from homology"/>
<dbReference type="PANTHER" id="PTHR34039:SF1">
    <property type="entry name" value="UPF0102 PROTEIN YRAN"/>
    <property type="match status" value="1"/>
</dbReference>
<dbReference type="Proteomes" id="UP000198539">
    <property type="component" value="Unassembled WGS sequence"/>
</dbReference>
<dbReference type="PANTHER" id="PTHR34039">
    <property type="entry name" value="UPF0102 PROTEIN YRAN"/>
    <property type="match status" value="1"/>
</dbReference>
<evidence type="ECO:0000256" key="1">
    <source>
        <dbReference type="ARBA" id="ARBA00006738"/>
    </source>
</evidence>
<evidence type="ECO:0000313" key="4">
    <source>
        <dbReference type="Proteomes" id="UP000198539"/>
    </source>
</evidence>
<dbReference type="Pfam" id="PF02021">
    <property type="entry name" value="UPF0102"/>
    <property type="match status" value="1"/>
</dbReference>
<organism evidence="3 4">
    <name type="scientific">Roseicitreum antarcticum</name>
    <dbReference type="NCBI Taxonomy" id="564137"/>
    <lineage>
        <taxon>Bacteria</taxon>
        <taxon>Pseudomonadati</taxon>
        <taxon>Pseudomonadota</taxon>
        <taxon>Alphaproteobacteria</taxon>
        <taxon>Rhodobacterales</taxon>
        <taxon>Paracoccaceae</taxon>
        <taxon>Roseicitreum</taxon>
    </lineage>
</organism>
<sequence length="118" mass="12533">MTGKVSYHAGLAAEDAVCALYERAGLTVAARRWRGMRGEIDLALRDGPSLIFVEVKKSRDFARAAASLGSAQVRRLYDTAAEFMATEPGGLNTDARFDVALVNAAGEISILENALCAA</sequence>
<dbReference type="HAMAP" id="MF_00048">
    <property type="entry name" value="UPF0102"/>
    <property type="match status" value="1"/>
</dbReference>